<dbReference type="PANTHER" id="PTHR13994:SF46">
    <property type="entry name" value="NUCLEOSIDE DIPHOSPHATE-LINKED MOIETY X MOTIF 6"/>
    <property type="match status" value="1"/>
</dbReference>
<dbReference type="FunFam" id="3.90.79.10:FF:000027">
    <property type="entry name" value="nucleoside diphosphate-linked moiety X motif 6"/>
    <property type="match status" value="1"/>
</dbReference>
<keyword evidence="5" id="KW-0963">Cytoplasm</keyword>
<dbReference type="GO" id="GO:0047631">
    <property type="term" value="F:ADP-ribose diphosphatase activity"/>
    <property type="evidence" value="ECO:0007669"/>
    <property type="project" value="TreeGrafter"/>
</dbReference>
<dbReference type="Pfam" id="PF00293">
    <property type="entry name" value="NUDIX"/>
    <property type="match status" value="1"/>
</dbReference>
<keyword evidence="8" id="KW-0539">Nucleus</keyword>
<dbReference type="RefSeq" id="XP_004997510.1">
    <property type="nucleotide sequence ID" value="XM_004997453.1"/>
</dbReference>
<keyword evidence="13" id="KW-1185">Reference proteome</keyword>
<dbReference type="FunCoup" id="F2U0M1">
    <property type="interactions" value="185"/>
</dbReference>
<dbReference type="PROSITE" id="PS00893">
    <property type="entry name" value="NUDIX_BOX"/>
    <property type="match status" value="1"/>
</dbReference>
<sequence>MLMRRCCGALMRVRALTSKGGCVGLGGGVGVRRAASSLRDIAEAGRYNSVSIKLPQADWLTAQPNPDFKADLEQSLVQWQEQQKTAAWIVVPPSLSWAVYPATECGFQLHHVRDDHIYLMKWLEADTSCRVPPYATHQVGVAGLVLDKDMNVLVIKERNARVSGFKLPGGLSDPGEDIHTTAEREVLEETGVQCKFHSILSMRQQHKAAYGVSDLYIVCRCTPVTTDIEACPTEIAEARWMPIHDYAAQTTDMNARIARMVAAEAEQQPQPFHPATTLACDMTMRTLPSVVHKNRLFDLYLPAAAAKHEQ</sequence>
<organism evidence="13">
    <name type="scientific">Salpingoeca rosetta (strain ATCC 50818 / BSB-021)</name>
    <dbReference type="NCBI Taxonomy" id="946362"/>
    <lineage>
        <taxon>Eukaryota</taxon>
        <taxon>Choanoflagellata</taxon>
        <taxon>Craspedida</taxon>
        <taxon>Salpingoecidae</taxon>
        <taxon>Salpingoeca</taxon>
    </lineage>
</organism>
<dbReference type="PANTHER" id="PTHR13994">
    <property type="entry name" value="NUDIX HYDROLASE RELATED"/>
    <property type="match status" value="1"/>
</dbReference>
<evidence type="ECO:0000313" key="12">
    <source>
        <dbReference type="EMBL" id="EGD80949.1"/>
    </source>
</evidence>
<dbReference type="PRINTS" id="PR01356">
    <property type="entry name" value="GFGPROTEIN"/>
</dbReference>
<dbReference type="InterPro" id="IPR000086">
    <property type="entry name" value="NUDIX_hydrolase_dom"/>
</dbReference>
<evidence type="ECO:0000256" key="6">
    <source>
        <dbReference type="ARBA" id="ARBA00022801"/>
    </source>
</evidence>
<dbReference type="InterPro" id="IPR003293">
    <property type="entry name" value="Nudix_hydrolase6-like"/>
</dbReference>
<dbReference type="KEGG" id="sre:PTSG_01532"/>
<evidence type="ECO:0000256" key="9">
    <source>
        <dbReference type="ARBA" id="ARBA00057091"/>
    </source>
</evidence>
<comment type="similarity">
    <text evidence="4">Belongs to the Nudix hydrolase family.</text>
</comment>
<dbReference type="PROSITE" id="PS51462">
    <property type="entry name" value="NUDIX"/>
    <property type="match status" value="1"/>
</dbReference>
<reference evidence="12" key="1">
    <citation type="submission" date="2009-08" db="EMBL/GenBank/DDBJ databases">
        <title>Annotation of Salpingoeca rosetta.</title>
        <authorList>
            <consortium name="The Broad Institute Genome Sequencing Platform"/>
            <person name="Russ C."/>
            <person name="Cuomo C."/>
            <person name="Burger G."/>
            <person name="Gray M.W."/>
            <person name="Holland P.W.H."/>
            <person name="King N."/>
            <person name="Lang F.B.F."/>
            <person name="Roger A.J."/>
            <person name="Ruiz-Trillo I."/>
            <person name="Young S.K."/>
            <person name="Zeng Q."/>
            <person name="Gargeya S."/>
            <person name="Alvarado L."/>
            <person name="Berlin A."/>
            <person name="Chapman S.B."/>
            <person name="Chen Z."/>
            <person name="Freedman E."/>
            <person name="Gellesch M."/>
            <person name="Goldberg J."/>
            <person name="Griggs A."/>
            <person name="Gujja S."/>
            <person name="Heilman E."/>
            <person name="Heiman D."/>
            <person name="Howarth C."/>
            <person name="Mehta T."/>
            <person name="Neiman D."/>
            <person name="Pearson M."/>
            <person name="Roberts A."/>
            <person name="Saif S."/>
            <person name="Shea T."/>
            <person name="Shenoy N."/>
            <person name="Sisk P."/>
            <person name="Stolte C."/>
            <person name="Sykes S."/>
            <person name="White J."/>
            <person name="Yandava C."/>
            <person name="Haas B."/>
            <person name="Nusbaum C."/>
            <person name="Birren B."/>
        </authorList>
    </citation>
    <scope>NUCLEOTIDE SEQUENCE [LARGE SCALE GENOMIC DNA]</scope>
    <source>
        <strain evidence="12">ATCC 50818</strain>
    </source>
</reference>
<dbReference type="Gene3D" id="3.90.79.10">
    <property type="entry name" value="Nucleoside Triphosphate Pyrophosphohydrolase"/>
    <property type="match status" value="1"/>
</dbReference>
<evidence type="ECO:0000256" key="3">
    <source>
        <dbReference type="ARBA" id="ARBA00004496"/>
    </source>
</evidence>
<dbReference type="GO" id="GO:0035529">
    <property type="term" value="F:NADH pyrophosphatase activity"/>
    <property type="evidence" value="ECO:0007669"/>
    <property type="project" value="TreeGrafter"/>
</dbReference>
<keyword evidence="7" id="KW-0496">Mitochondrion</keyword>
<dbReference type="OrthoDB" id="447842at2759"/>
<dbReference type="GO" id="GO:0005739">
    <property type="term" value="C:mitochondrion"/>
    <property type="evidence" value="ECO:0007669"/>
    <property type="project" value="UniProtKB-SubCell"/>
</dbReference>
<dbReference type="SUPFAM" id="SSF55811">
    <property type="entry name" value="Nudix"/>
    <property type="match status" value="1"/>
</dbReference>
<dbReference type="GO" id="GO:0005634">
    <property type="term" value="C:nucleus"/>
    <property type="evidence" value="ECO:0007669"/>
    <property type="project" value="UniProtKB-SubCell"/>
</dbReference>
<dbReference type="GeneID" id="16078105"/>
<dbReference type="STRING" id="946362.F2U0M1"/>
<dbReference type="Proteomes" id="UP000007799">
    <property type="component" value="Unassembled WGS sequence"/>
</dbReference>
<evidence type="ECO:0000256" key="7">
    <source>
        <dbReference type="ARBA" id="ARBA00023128"/>
    </source>
</evidence>
<dbReference type="Gene3D" id="3.40.630.30">
    <property type="match status" value="1"/>
</dbReference>
<dbReference type="eggNOG" id="KOG0648">
    <property type="taxonomic scope" value="Eukaryota"/>
</dbReference>
<dbReference type="InParanoid" id="F2U0M1"/>
<evidence type="ECO:0000256" key="8">
    <source>
        <dbReference type="ARBA" id="ARBA00023242"/>
    </source>
</evidence>
<evidence type="ECO:0000256" key="5">
    <source>
        <dbReference type="ARBA" id="ARBA00022490"/>
    </source>
</evidence>
<evidence type="ECO:0000256" key="4">
    <source>
        <dbReference type="ARBA" id="ARBA00005582"/>
    </source>
</evidence>
<keyword evidence="6" id="KW-0378">Hydrolase</keyword>
<dbReference type="AlphaFoldDB" id="F2U0M1"/>
<evidence type="ECO:0000256" key="10">
    <source>
        <dbReference type="ARBA" id="ARBA00068898"/>
    </source>
</evidence>
<evidence type="ECO:0000313" key="13">
    <source>
        <dbReference type="Proteomes" id="UP000007799"/>
    </source>
</evidence>
<evidence type="ECO:0000259" key="11">
    <source>
        <dbReference type="PROSITE" id="PS51462"/>
    </source>
</evidence>
<evidence type="ECO:0000256" key="1">
    <source>
        <dbReference type="ARBA" id="ARBA00004123"/>
    </source>
</evidence>
<dbReference type="CDD" id="cd04670">
    <property type="entry name" value="NUDIX_ASFGF2_Nudt6"/>
    <property type="match status" value="1"/>
</dbReference>
<dbReference type="Pfam" id="PF18290">
    <property type="entry name" value="Nudix_hydro"/>
    <property type="match status" value="1"/>
</dbReference>
<dbReference type="InterPro" id="IPR020084">
    <property type="entry name" value="NUDIX_hydrolase_CS"/>
</dbReference>
<dbReference type="InterPro" id="IPR040618">
    <property type="entry name" value="Pre-Nudix"/>
</dbReference>
<name>F2U0M1_SALR5</name>
<comment type="function">
    <text evidence="9">May contribute to the regulation of cell proliferation.</text>
</comment>
<feature type="domain" description="Nudix hydrolase" evidence="11">
    <location>
        <begin position="136"/>
        <end position="263"/>
    </location>
</feature>
<dbReference type="OMA" id="PCEISEA"/>
<dbReference type="InterPro" id="IPR015797">
    <property type="entry name" value="NUDIX_hydrolase-like_dom_sf"/>
</dbReference>
<protein>
    <recommendedName>
        <fullName evidence="10">Nucleoside diphosphate-linked moiety X motif 6</fullName>
    </recommendedName>
</protein>
<comment type="subcellular location">
    <subcellularLocation>
        <location evidence="3">Cytoplasm</location>
    </subcellularLocation>
    <subcellularLocation>
        <location evidence="2">Mitochondrion</location>
    </subcellularLocation>
    <subcellularLocation>
        <location evidence="1">Nucleus</location>
    </subcellularLocation>
</comment>
<evidence type="ECO:0000256" key="2">
    <source>
        <dbReference type="ARBA" id="ARBA00004173"/>
    </source>
</evidence>
<dbReference type="EMBL" id="GL832958">
    <property type="protein sequence ID" value="EGD80949.1"/>
    <property type="molecule type" value="Genomic_DNA"/>
</dbReference>
<accession>F2U0M1</accession>
<dbReference type="GO" id="GO:0051287">
    <property type="term" value="F:NAD binding"/>
    <property type="evidence" value="ECO:0007669"/>
    <property type="project" value="TreeGrafter"/>
</dbReference>
<gene>
    <name evidence="12" type="ORF">PTSG_01532</name>
</gene>
<proteinExistence type="inferred from homology"/>